<dbReference type="EMBL" id="CP017558">
    <property type="protein sequence ID" value="AOW06585.1"/>
    <property type="molecule type" value="Genomic_DNA"/>
</dbReference>
<dbReference type="VEuPathDB" id="FungiDB:YALI0_F03410g"/>
<dbReference type="AlphaFoldDB" id="A0A1D8NLS4"/>
<accession>A0A1D8NLS4</accession>
<evidence type="ECO:0000313" key="1">
    <source>
        <dbReference type="EMBL" id="AOW06585.1"/>
    </source>
</evidence>
<name>A0A1D8NLS4_YARLL</name>
<organism evidence="1 2">
    <name type="scientific">Yarrowia lipolytica</name>
    <name type="common">Candida lipolytica</name>
    <dbReference type="NCBI Taxonomy" id="4952"/>
    <lineage>
        <taxon>Eukaryota</taxon>
        <taxon>Fungi</taxon>
        <taxon>Dikarya</taxon>
        <taxon>Ascomycota</taxon>
        <taxon>Saccharomycotina</taxon>
        <taxon>Dipodascomycetes</taxon>
        <taxon>Dipodascales</taxon>
        <taxon>Dipodascales incertae sedis</taxon>
        <taxon>Yarrowia</taxon>
    </lineage>
</organism>
<dbReference type="SUPFAM" id="SSF50978">
    <property type="entry name" value="WD40 repeat-like"/>
    <property type="match status" value="1"/>
</dbReference>
<proteinExistence type="predicted"/>
<protein>
    <recommendedName>
        <fullName evidence="3">WD40-repeat-containing domain protein</fullName>
    </recommendedName>
</protein>
<dbReference type="Proteomes" id="UP000182444">
    <property type="component" value="Chromosome 1F"/>
</dbReference>
<dbReference type="InterPro" id="IPR036322">
    <property type="entry name" value="WD40_repeat_dom_sf"/>
</dbReference>
<sequence length="1117" mass="121768">MSIANTVSVDSVSHALACELSADGSVLAVAFVDKSVRLFIRQDDLWTRQMTLFHNDGAVEHMRWLEWVAKDASPTLAISSGQEVAIFEPYNRVSPVTKISAPFVVCGFSQSGDYLMVWGCSNTILFQKWKNYDTEAEVAQILVPLPSSVGWPLAAPFQQYRDFLTVGKRNASISAWSIVDHMHESRVCMPVSLYESRLTDSAYGPGLLVEKIGSSHWVVVQKNGWTLVKWETEDDEPGIHQEISADLEGVKQVIVTDPSAKSPSFGFVTKKHTVFWVSNGHSQLVDAPEGASTLDCCFYDCQTSRIVGLFTENGETLTDSINVSQWPLTWSGEKRAIQVTKQKEEEIEHPLADVLNINLNQNGDVCATSTHIDSATSLIGLSNGSIVHSESGKTIRGFTGPIIHLFELAKEFRVASLVAAGSAAAAAVSVGVPYAAAPPRSYIAVSGSSEVGIIDSQGQLKYMVPGNHAAITKLVTYVNLPNVLGVKYLDGSKRLWSLETNAEFSDKLSAENWEIELHCLCSSGEDGQMFVDSRDSGLESAGSWAVNLEPLLKSGNYVQVCRSILASISPQIEDGDDDPFYLLLAGLPPSSTVSGSLSTCGAWVYDNGLLSVSHDLTAVFLPIVAALADTVYEAQEGKRLQLTTLKPLTSVKGFLTPSATALAHTAVHSSSRLKRAAKQCLQAFFSDLRYDQESLLISIYSDNSNLLFDPADPTSSCISLYIITAIARVTGLPEYTGHVCQVVRNGMETDSVLIQQSSLDCLHQLWPSLKPGLDHIVDIEAVISCLARHAHLSSDCWSVINRVTRSNAPLLITALVFLLENLDKPLVVRITAIDVLSSFFSHTRKSSSMDMFVPFVMHTACKMLNPDLLRHSTLQRGVSLQSKVTALLSQITQTFPYIVTFHKPSQRLAVAIYPTATAVMIEKNVSRRRSSLSELNRDLDIKVTDTCSLIVYDLRIGSEYAYLDPQEFNSNHAAPVWGLVFSPDGKMVAGLTGIGSNSVPGPDFDGETRVVVWQMETHGGTFSSLFGNSANSSHSSQGVYSESVKFGKSRNVVERQVEILLYASVGKIGYRDKQTPSFEPAKVESLGKVKSDGLRVTWVSETVLVVQGEGVKKKVVI</sequence>
<dbReference type="RefSeq" id="XP_504946.3">
    <property type="nucleotide sequence ID" value="XM_504946.3"/>
</dbReference>
<reference evidence="1 2" key="1">
    <citation type="journal article" date="2016" name="PLoS ONE">
        <title>Sequence Assembly of Yarrowia lipolytica Strain W29/CLIB89 Shows Transposable Element Diversity.</title>
        <authorList>
            <person name="Magnan C."/>
            <person name="Yu J."/>
            <person name="Chang I."/>
            <person name="Jahn E."/>
            <person name="Kanomata Y."/>
            <person name="Wu J."/>
            <person name="Zeller M."/>
            <person name="Oakes M."/>
            <person name="Baldi P."/>
            <person name="Sandmeyer S."/>
        </authorList>
    </citation>
    <scope>NUCLEOTIDE SEQUENCE [LARGE SCALE GENOMIC DNA]</scope>
    <source>
        <strain evidence="2">CLIB89(W29)</strain>
    </source>
</reference>
<dbReference type="InterPro" id="IPR011989">
    <property type="entry name" value="ARM-like"/>
</dbReference>
<dbReference type="VEuPathDB" id="FungiDB:YALI1_F04818g"/>
<dbReference type="Gene3D" id="1.25.10.10">
    <property type="entry name" value="Leucine-rich Repeat Variant"/>
    <property type="match status" value="1"/>
</dbReference>
<dbReference type="GeneID" id="2907737"/>
<evidence type="ECO:0008006" key="3">
    <source>
        <dbReference type="Google" id="ProtNLM"/>
    </source>
</evidence>
<dbReference type="InterPro" id="IPR016024">
    <property type="entry name" value="ARM-type_fold"/>
</dbReference>
<evidence type="ECO:0000313" key="2">
    <source>
        <dbReference type="Proteomes" id="UP000182444"/>
    </source>
</evidence>
<dbReference type="SUPFAM" id="SSF48371">
    <property type="entry name" value="ARM repeat"/>
    <property type="match status" value="1"/>
</dbReference>
<gene>
    <name evidence="1" type="ORF">YALI1_F04818g</name>
</gene>
<dbReference type="KEGG" id="yli:2907737"/>